<dbReference type="PANTHER" id="PTHR42765">
    <property type="entry name" value="SOLEUCYL-TRNA SYNTHETASE"/>
    <property type="match status" value="1"/>
</dbReference>
<evidence type="ECO:0000256" key="3">
    <source>
        <dbReference type="ARBA" id="ARBA00022598"/>
    </source>
</evidence>
<feature type="non-terminal residue" evidence="10">
    <location>
        <position position="210"/>
    </location>
</feature>
<keyword evidence="2" id="KW-0963">Cytoplasm</keyword>
<dbReference type="InterPro" id="IPR001412">
    <property type="entry name" value="aa-tRNA-synth_I_CS"/>
</dbReference>
<keyword evidence="3 10" id="KW-0436">Ligase</keyword>
<evidence type="ECO:0000313" key="11">
    <source>
        <dbReference type="Proteomes" id="UP000231267"/>
    </source>
</evidence>
<evidence type="ECO:0000256" key="8">
    <source>
        <dbReference type="ARBA" id="ARBA00048359"/>
    </source>
</evidence>
<organism evidence="10 11">
    <name type="scientific">Candidatus Taenaricola geysiri</name>
    <dbReference type="NCBI Taxonomy" id="1974752"/>
    <lineage>
        <taxon>Bacteria</taxon>
        <taxon>Pseudomonadati</taxon>
        <taxon>Candidatus Omnitrophota</taxon>
        <taxon>Candidatus Taenaricola</taxon>
    </lineage>
</organism>
<dbReference type="FunFam" id="3.40.50.620:FF:000042">
    <property type="entry name" value="Isoleucine--tRNA ligase"/>
    <property type="match status" value="1"/>
</dbReference>
<keyword evidence="7" id="KW-0030">Aminoacyl-tRNA synthetase</keyword>
<dbReference type="EC" id="6.1.1.5" evidence="10"/>
<dbReference type="PROSITE" id="PS00178">
    <property type="entry name" value="AA_TRNA_LIGASE_I"/>
    <property type="match status" value="1"/>
</dbReference>
<dbReference type="GO" id="GO:0005829">
    <property type="term" value="C:cytosol"/>
    <property type="evidence" value="ECO:0007669"/>
    <property type="project" value="TreeGrafter"/>
</dbReference>
<dbReference type="EMBL" id="PFGP01000098">
    <property type="protein sequence ID" value="PIW66254.1"/>
    <property type="molecule type" value="Genomic_DNA"/>
</dbReference>
<protein>
    <submittedName>
        <fullName evidence="10">Isoleucine--tRNA ligase</fullName>
        <ecNumber evidence="10">6.1.1.5</ecNumber>
    </submittedName>
</protein>
<evidence type="ECO:0000256" key="6">
    <source>
        <dbReference type="ARBA" id="ARBA00022917"/>
    </source>
</evidence>
<dbReference type="InterPro" id="IPR002300">
    <property type="entry name" value="aa-tRNA-synth_Ia"/>
</dbReference>
<keyword evidence="4" id="KW-0547">Nucleotide-binding</keyword>
<keyword evidence="6" id="KW-0648">Protein biosynthesis</keyword>
<dbReference type="Pfam" id="PF00133">
    <property type="entry name" value="tRNA-synt_1"/>
    <property type="match status" value="1"/>
</dbReference>
<dbReference type="PANTHER" id="PTHR42765:SF1">
    <property type="entry name" value="ISOLEUCINE--TRNA LIGASE, MITOCHONDRIAL"/>
    <property type="match status" value="1"/>
</dbReference>
<accession>A0A2J0LHC0</accession>
<sequence>MDYKNTLNLPKTDFAMKANLPKREPSILNQWQQSELYSKIRQARKGSKKYILHDGPPYANGDIHIGHALNKILKDIVIKYKTMRGFDAPYVPGWDCHGLPVEHQLFKELGITKYQIDQVKFRKKAHDYAMKYVDIQKEQFKRLGVFGDWDNPYLTLSKDYEADIAISLAALVRRGYVYKGLKPINWCVKCETALAEAEVEYENHTSPSVY</sequence>
<dbReference type="AlphaFoldDB" id="A0A2J0LHC0"/>
<dbReference type="InterPro" id="IPR050081">
    <property type="entry name" value="Ile-tRNA_ligase"/>
</dbReference>
<feature type="domain" description="Aminoacyl-tRNA synthetase class Ia" evidence="9">
    <location>
        <begin position="27"/>
        <end position="205"/>
    </location>
</feature>
<evidence type="ECO:0000256" key="2">
    <source>
        <dbReference type="ARBA" id="ARBA00022490"/>
    </source>
</evidence>
<comment type="similarity">
    <text evidence="1">Belongs to the class-I aminoacyl-tRNA synthetase family. IleS type 1 subfamily.</text>
</comment>
<gene>
    <name evidence="10" type="primary">ileS</name>
    <name evidence="10" type="ORF">COW11_04205</name>
</gene>
<keyword evidence="5" id="KW-0067">ATP-binding</keyword>
<dbReference type="Proteomes" id="UP000231267">
    <property type="component" value="Unassembled WGS sequence"/>
</dbReference>
<evidence type="ECO:0000256" key="4">
    <source>
        <dbReference type="ARBA" id="ARBA00022741"/>
    </source>
</evidence>
<evidence type="ECO:0000256" key="1">
    <source>
        <dbReference type="ARBA" id="ARBA00006887"/>
    </source>
</evidence>
<dbReference type="SUPFAM" id="SSF52374">
    <property type="entry name" value="Nucleotidylyl transferase"/>
    <property type="match status" value="1"/>
</dbReference>
<reference evidence="10 11" key="1">
    <citation type="submission" date="2017-09" db="EMBL/GenBank/DDBJ databases">
        <title>Depth-based differentiation of microbial function through sediment-hosted aquifers and enrichment of novel symbionts in the deep terrestrial subsurface.</title>
        <authorList>
            <person name="Probst A.J."/>
            <person name="Ladd B."/>
            <person name="Jarett J.K."/>
            <person name="Geller-Mcgrath D.E."/>
            <person name="Sieber C.M."/>
            <person name="Emerson J.B."/>
            <person name="Anantharaman K."/>
            <person name="Thomas B.C."/>
            <person name="Malmstrom R."/>
            <person name="Stieglmeier M."/>
            <person name="Klingl A."/>
            <person name="Woyke T."/>
            <person name="Ryan C.M."/>
            <person name="Banfield J.F."/>
        </authorList>
    </citation>
    <scope>NUCLEOTIDE SEQUENCE [LARGE SCALE GENOMIC DNA]</scope>
    <source>
        <strain evidence="10">CG12_big_fil_rev_8_21_14_0_65_43_15</strain>
    </source>
</reference>
<comment type="caution">
    <text evidence="10">The sequence shown here is derived from an EMBL/GenBank/DDBJ whole genome shotgun (WGS) entry which is preliminary data.</text>
</comment>
<dbReference type="GO" id="GO:0006428">
    <property type="term" value="P:isoleucyl-tRNA aminoacylation"/>
    <property type="evidence" value="ECO:0007669"/>
    <property type="project" value="TreeGrafter"/>
</dbReference>
<evidence type="ECO:0000313" key="10">
    <source>
        <dbReference type="EMBL" id="PIW66254.1"/>
    </source>
</evidence>
<evidence type="ECO:0000256" key="5">
    <source>
        <dbReference type="ARBA" id="ARBA00022840"/>
    </source>
</evidence>
<name>A0A2J0LHC0_9BACT</name>
<proteinExistence type="inferred from homology"/>
<evidence type="ECO:0000259" key="9">
    <source>
        <dbReference type="Pfam" id="PF00133"/>
    </source>
</evidence>
<dbReference type="GO" id="GO:0005524">
    <property type="term" value="F:ATP binding"/>
    <property type="evidence" value="ECO:0007669"/>
    <property type="project" value="UniProtKB-KW"/>
</dbReference>
<dbReference type="GO" id="GO:0004822">
    <property type="term" value="F:isoleucine-tRNA ligase activity"/>
    <property type="evidence" value="ECO:0007669"/>
    <property type="project" value="UniProtKB-EC"/>
</dbReference>
<evidence type="ECO:0000256" key="7">
    <source>
        <dbReference type="ARBA" id="ARBA00023146"/>
    </source>
</evidence>
<comment type="catalytic activity">
    <reaction evidence="8">
        <text>tRNA(Ile) + L-isoleucine + ATP = L-isoleucyl-tRNA(Ile) + AMP + diphosphate</text>
        <dbReference type="Rhea" id="RHEA:11060"/>
        <dbReference type="Rhea" id="RHEA-COMP:9666"/>
        <dbReference type="Rhea" id="RHEA-COMP:9695"/>
        <dbReference type="ChEBI" id="CHEBI:30616"/>
        <dbReference type="ChEBI" id="CHEBI:33019"/>
        <dbReference type="ChEBI" id="CHEBI:58045"/>
        <dbReference type="ChEBI" id="CHEBI:78442"/>
        <dbReference type="ChEBI" id="CHEBI:78528"/>
        <dbReference type="ChEBI" id="CHEBI:456215"/>
        <dbReference type="EC" id="6.1.1.5"/>
    </reaction>
</comment>
<dbReference type="Gene3D" id="3.40.50.620">
    <property type="entry name" value="HUPs"/>
    <property type="match status" value="1"/>
</dbReference>
<dbReference type="InterPro" id="IPR014729">
    <property type="entry name" value="Rossmann-like_a/b/a_fold"/>
</dbReference>